<dbReference type="PROSITE" id="PS50110">
    <property type="entry name" value="RESPONSE_REGULATORY"/>
    <property type="match status" value="1"/>
</dbReference>
<evidence type="ECO:0000313" key="5">
    <source>
        <dbReference type="EMBL" id="MEL0658513.1"/>
    </source>
</evidence>
<dbReference type="InterPro" id="IPR001633">
    <property type="entry name" value="EAL_dom"/>
</dbReference>
<dbReference type="InterPro" id="IPR035919">
    <property type="entry name" value="EAL_sf"/>
</dbReference>
<evidence type="ECO:0000256" key="1">
    <source>
        <dbReference type="PROSITE-ProRule" id="PRU00169"/>
    </source>
</evidence>
<dbReference type="SUPFAM" id="SSF55073">
    <property type="entry name" value="Nucleotide cyclase"/>
    <property type="match status" value="1"/>
</dbReference>
<dbReference type="Gene3D" id="3.40.50.2300">
    <property type="match status" value="1"/>
</dbReference>
<reference evidence="5 6" key="1">
    <citation type="submission" date="2024-02" db="EMBL/GenBank/DDBJ databases">
        <title>Bacteria isolated from the canopy kelp, Nereocystis luetkeana.</title>
        <authorList>
            <person name="Pfister C.A."/>
            <person name="Younker I.T."/>
            <person name="Light S.H."/>
        </authorList>
    </citation>
    <scope>NUCLEOTIDE SEQUENCE [LARGE SCALE GENOMIC DNA]</scope>
    <source>
        <strain evidence="5 6">TI.2.07</strain>
    </source>
</reference>
<dbReference type="Pfam" id="PF00563">
    <property type="entry name" value="EAL"/>
    <property type="match status" value="1"/>
</dbReference>
<feature type="domain" description="Response regulatory" evidence="2">
    <location>
        <begin position="2"/>
        <end position="120"/>
    </location>
</feature>
<evidence type="ECO:0000259" key="3">
    <source>
        <dbReference type="PROSITE" id="PS50883"/>
    </source>
</evidence>
<dbReference type="InterPro" id="IPR001789">
    <property type="entry name" value="Sig_transdc_resp-reg_receiver"/>
</dbReference>
<dbReference type="SMART" id="SM00267">
    <property type="entry name" value="GGDEF"/>
    <property type="match status" value="1"/>
</dbReference>
<gene>
    <name evidence="5" type="ORF">V6255_05090</name>
</gene>
<evidence type="ECO:0000313" key="6">
    <source>
        <dbReference type="Proteomes" id="UP001366060"/>
    </source>
</evidence>
<protein>
    <submittedName>
        <fullName evidence="5">EAL domain-containing protein</fullName>
    </submittedName>
</protein>
<comment type="caution">
    <text evidence="5">The sequence shown here is derived from an EMBL/GenBank/DDBJ whole genome shotgun (WGS) entry which is preliminary data.</text>
</comment>
<name>A0ABU9H9N1_9GAMM</name>
<dbReference type="CDD" id="cd01949">
    <property type="entry name" value="GGDEF"/>
    <property type="match status" value="1"/>
</dbReference>
<sequence length="563" mass="63326">MNILIVDDDKIDREMIVRALTRSNILCNITQVDMVDRALEVLAHTAFDIVLLDYNLPQRNGIELLIELKDMPAKENTVVIMTSTSKEDDLATSSINAGAQDFLVKTEINAFRLQRAIANAQVRASLEQELLRSHQRTKELAERDNLTGLANRYYFDESLCHEIKKQQRDKSKLALLLIDLDYFKFVNDNYGHDIGDQLLIAVTKRITSCLRGSELFARLGGDEFAITLTNLESAFGASTVAKRIIESLQKPFEIGHHVITSGASIGISLCPSDSTDVKELFKYADIAMYRSKSDGRNQFCFFEAKMQETFLENFLIENQLRSALTNNEFYLLYQPVIGTLNGKITGVEALIRFDVEGISQRPDIFIPIAEKSRLIIEIGRWVITEAVKQLSYWQKIQGSTLTMSINLSSIQLTDEGLIESIESTLIKHGVDASQIEFELTETALLVEQENTTKMIQSISDLGCKLSLDDFGTGFSSISHLHRFPINTVKVDKSLMPSALPKENTKPFLAGLVVMIQSLELGIIAEGIETEIDLNLCIELGVNKMQGYYFDKPLTVHELESRYL</sequence>
<dbReference type="EMBL" id="JBAKBA010000008">
    <property type="protein sequence ID" value="MEL0658513.1"/>
    <property type="molecule type" value="Genomic_DNA"/>
</dbReference>
<dbReference type="CDD" id="cd00156">
    <property type="entry name" value="REC"/>
    <property type="match status" value="1"/>
</dbReference>
<accession>A0ABU9H9N1</accession>
<dbReference type="PROSITE" id="PS50887">
    <property type="entry name" value="GGDEF"/>
    <property type="match status" value="1"/>
</dbReference>
<keyword evidence="1" id="KW-0597">Phosphoprotein</keyword>
<proteinExistence type="predicted"/>
<dbReference type="Gene3D" id="3.20.20.450">
    <property type="entry name" value="EAL domain"/>
    <property type="match status" value="1"/>
</dbReference>
<evidence type="ECO:0000259" key="2">
    <source>
        <dbReference type="PROSITE" id="PS50110"/>
    </source>
</evidence>
<dbReference type="Pfam" id="PF00072">
    <property type="entry name" value="Response_reg"/>
    <property type="match status" value="1"/>
</dbReference>
<dbReference type="InterPro" id="IPR000160">
    <property type="entry name" value="GGDEF_dom"/>
</dbReference>
<dbReference type="NCBIfam" id="TIGR00254">
    <property type="entry name" value="GGDEF"/>
    <property type="match status" value="1"/>
</dbReference>
<dbReference type="InterPro" id="IPR011006">
    <property type="entry name" value="CheY-like_superfamily"/>
</dbReference>
<feature type="domain" description="EAL" evidence="3">
    <location>
        <begin position="313"/>
        <end position="563"/>
    </location>
</feature>
<dbReference type="SMART" id="SM00052">
    <property type="entry name" value="EAL"/>
    <property type="match status" value="1"/>
</dbReference>
<evidence type="ECO:0000259" key="4">
    <source>
        <dbReference type="PROSITE" id="PS50887"/>
    </source>
</evidence>
<organism evidence="5 6">
    <name type="scientific">Psychromonas arctica</name>
    <dbReference type="NCBI Taxonomy" id="168275"/>
    <lineage>
        <taxon>Bacteria</taxon>
        <taxon>Pseudomonadati</taxon>
        <taxon>Pseudomonadota</taxon>
        <taxon>Gammaproteobacteria</taxon>
        <taxon>Alteromonadales</taxon>
        <taxon>Psychromonadaceae</taxon>
        <taxon>Psychromonas</taxon>
    </lineage>
</organism>
<dbReference type="PANTHER" id="PTHR44757:SF2">
    <property type="entry name" value="BIOFILM ARCHITECTURE MAINTENANCE PROTEIN MBAA"/>
    <property type="match status" value="1"/>
</dbReference>
<feature type="modified residue" description="4-aspartylphosphate" evidence="1">
    <location>
        <position position="53"/>
    </location>
</feature>
<dbReference type="InterPro" id="IPR043128">
    <property type="entry name" value="Rev_trsase/Diguanyl_cyclase"/>
</dbReference>
<keyword evidence="6" id="KW-1185">Reference proteome</keyword>
<dbReference type="InterPro" id="IPR052155">
    <property type="entry name" value="Biofilm_reg_signaling"/>
</dbReference>
<dbReference type="SUPFAM" id="SSF52172">
    <property type="entry name" value="CheY-like"/>
    <property type="match status" value="1"/>
</dbReference>
<dbReference type="SMART" id="SM00448">
    <property type="entry name" value="REC"/>
    <property type="match status" value="1"/>
</dbReference>
<dbReference type="InterPro" id="IPR029787">
    <property type="entry name" value="Nucleotide_cyclase"/>
</dbReference>
<dbReference type="Proteomes" id="UP001366060">
    <property type="component" value="Unassembled WGS sequence"/>
</dbReference>
<dbReference type="Gene3D" id="3.30.70.270">
    <property type="match status" value="1"/>
</dbReference>
<dbReference type="CDD" id="cd01948">
    <property type="entry name" value="EAL"/>
    <property type="match status" value="1"/>
</dbReference>
<dbReference type="PANTHER" id="PTHR44757">
    <property type="entry name" value="DIGUANYLATE CYCLASE DGCP"/>
    <property type="match status" value="1"/>
</dbReference>
<dbReference type="Pfam" id="PF00990">
    <property type="entry name" value="GGDEF"/>
    <property type="match status" value="1"/>
</dbReference>
<feature type="domain" description="GGDEF" evidence="4">
    <location>
        <begin position="171"/>
        <end position="304"/>
    </location>
</feature>
<dbReference type="PROSITE" id="PS50883">
    <property type="entry name" value="EAL"/>
    <property type="match status" value="1"/>
</dbReference>
<dbReference type="SUPFAM" id="SSF141868">
    <property type="entry name" value="EAL domain-like"/>
    <property type="match status" value="1"/>
</dbReference>
<dbReference type="RefSeq" id="WP_341627166.1">
    <property type="nucleotide sequence ID" value="NZ_JBAKBA010000008.1"/>
</dbReference>